<dbReference type="InterPro" id="IPR051799">
    <property type="entry name" value="NADH_flavin_oxidoreductase"/>
</dbReference>
<evidence type="ECO:0000313" key="7">
    <source>
        <dbReference type="WBParaSite" id="BXY_0847500.1"/>
    </source>
</evidence>
<dbReference type="GO" id="GO:0010181">
    <property type="term" value="F:FMN binding"/>
    <property type="evidence" value="ECO:0007669"/>
    <property type="project" value="InterPro"/>
</dbReference>
<dbReference type="InterPro" id="IPR013785">
    <property type="entry name" value="Aldolase_TIM"/>
</dbReference>
<dbReference type="SMR" id="A0A1I7S639"/>
<dbReference type="Proteomes" id="UP000095284">
    <property type="component" value="Unplaced"/>
</dbReference>
<evidence type="ECO:0000313" key="5">
    <source>
        <dbReference type="Proteomes" id="UP000095284"/>
    </source>
</evidence>
<dbReference type="SUPFAM" id="SSF51395">
    <property type="entry name" value="FMN-linked oxidoreductases"/>
    <property type="match status" value="1"/>
</dbReference>
<dbReference type="Proteomes" id="UP000582659">
    <property type="component" value="Unassembled WGS sequence"/>
</dbReference>
<keyword evidence="1" id="KW-0285">Flavoprotein</keyword>
<dbReference type="Pfam" id="PF00724">
    <property type="entry name" value="Oxidored_FMN"/>
    <property type="match status" value="1"/>
</dbReference>
<dbReference type="Gene3D" id="3.20.20.70">
    <property type="entry name" value="Aldolase class I"/>
    <property type="match status" value="1"/>
</dbReference>
<keyword evidence="2" id="KW-0560">Oxidoreductase</keyword>
<dbReference type="InterPro" id="IPR001155">
    <property type="entry name" value="OxRdtase_FMN_N"/>
</dbReference>
<keyword evidence="6" id="KW-1185">Reference proteome</keyword>
<organism evidence="5 7">
    <name type="scientific">Bursaphelenchus xylophilus</name>
    <name type="common">Pinewood nematode worm</name>
    <name type="synonym">Aphelenchoides xylophilus</name>
    <dbReference type="NCBI Taxonomy" id="6326"/>
    <lineage>
        <taxon>Eukaryota</taxon>
        <taxon>Metazoa</taxon>
        <taxon>Ecdysozoa</taxon>
        <taxon>Nematoda</taxon>
        <taxon>Chromadorea</taxon>
        <taxon>Rhabditida</taxon>
        <taxon>Tylenchina</taxon>
        <taxon>Tylenchomorpha</taxon>
        <taxon>Aphelenchoidea</taxon>
        <taxon>Aphelenchoididae</taxon>
        <taxon>Bursaphelenchus</taxon>
    </lineage>
</organism>
<protein>
    <submittedName>
        <fullName evidence="4">(pine wood nematode) hypothetical protein</fullName>
    </submittedName>
    <submittedName>
        <fullName evidence="7">Oxidored_FMN domain-containing protein</fullName>
    </submittedName>
</protein>
<feature type="domain" description="NADH:flavin oxidoreductase/NADH oxidase N-terminal" evidence="3">
    <location>
        <begin position="31"/>
        <end position="366"/>
    </location>
</feature>
<dbReference type="EMBL" id="CAJFDI010000001">
    <property type="protein sequence ID" value="CAD5208639.1"/>
    <property type="molecule type" value="Genomic_DNA"/>
</dbReference>
<dbReference type="CDD" id="cd04733">
    <property type="entry name" value="OYE_like_2_FMN"/>
    <property type="match status" value="1"/>
</dbReference>
<name>A0A1I7S639_BURXY</name>
<dbReference type="EMBL" id="CAJFCV020000001">
    <property type="protein sequence ID" value="CAG9082300.1"/>
    <property type="molecule type" value="Genomic_DNA"/>
</dbReference>
<sequence length="458" mass="50478">MVAKRYEVHDKADVKILGEGLAFRTSGRVARNRFLKASMTETLATWERENLLNVGIPTEALINLYDKWGHGGFGVVLTGNLIVDHLHLESAGNMVISKETWSEKKLEAYRRLAAVTKSDGALAIAQISHGGRQAPDHLVPHPYAPSDVQLLGEKFGNHFGKPRVLTLEEIQTEVIDRFVFTAQKVYEAGFDGVELHGAHGYLLAQFISPQTNLRDDRYGGSAEKRAQILVDIYNAIREKIPASTGFVIGIKLNSVEFQNHGLGLEDAVTTAKIVDATGFDFIEFSGGTYEHWALTARESTVKREGFFIQFTEAIKPHISNAVVYLTGGFRTAPGMVRAIKEGATDGIGIARPATAEPDLPKKIITGKVQAAEFNPVENQFEQSYAIATTQMGQAGTLPYALCNGNPAYGIFDQSNEKELAAFFEEFTKYYLEKVEKFKAGEPPRGVCPYRTKNFAIKS</sequence>
<dbReference type="OrthoDB" id="1663137at2759"/>
<dbReference type="PANTHER" id="PTHR43656">
    <property type="entry name" value="BINDING OXIDOREDUCTASE, PUTATIVE (AFU_ORTHOLOGUE AFUA_2G08260)-RELATED"/>
    <property type="match status" value="1"/>
</dbReference>
<gene>
    <name evidence="4" type="ORF">BXYJ_LOCUS875</name>
</gene>
<evidence type="ECO:0000256" key="1">
    <source>
        <dbReference type="ARBA" id="ARBA00022630"/>
    </source>
</evidence>
<proteinExistence type="predicted"/>
<dbReference type="PANTHER" id="PTHR43656:SF5">
    <property type="entry name" value="NADH:FLAVIN OXIDOREDUCTASE_NADH OXIDASE N-TERMINAL DOMAIN-CONTAINING PROTEIN"/>
    <property type="match status" value="1"/>
</dbReference>
<dbReference type="WBParaSite" id="BXY_0847500.1">
    <property type="protein sequence ID" value="BXY_0847500.1"/>
    <property type="gene ID" value="BXY_0847500"/>
</dbReference>
<accession>A0A1I7S639</accession>
<evidence type="ECO:0000256" key="2">
    <source>
        <dbReference type="ARBA" id="ARBA00023002"/>
    </source>
</evidence>
<dbReference type="Proteomes" id="UP000659654">
    <property type="component" value="Unassembled WGS sequence"/>
</dbReference>
<reference evidence="4" key="2">
    <citation type="submission" date="2020-09" db="EMBL/GenBank/DDBJ databases">
        <authorList>
            <person name="Kikuchi T."/>
        </authorList>
    </citation>
    <scope>NUCLEOTIDE SEQUENCE</scope>
    <source>
        <strain evidence="4">Ka4C1</strain>
    </source>
</reference>
<evidence type="ECO:0000313" key="6">
    <source>
        <dbReference type="Proteomes" id="UP000659654"/>
    </source>
</evidence>
<evidence type="ECO:0000313" key="4">
    <source>
        <dbReference type="EMBL" id="CAD5208639.1"/>
    </source>
</evidence>
<evidence type="ECO:0000259" key="3">
    <source>
        <dbReference type="Pfam" id="PF00724"/>
    </source>
</evidence>
<dbReference type="GO" id="GO:0016491">
    <property type="term" value="F:oxidoreductase activity"/>
    <property type="evidence" value="ECO:0007669"/>
    <property type="project" value="UniProtKB-KW"/>
</dbReference>
<dbReference type="AlphaFoldDB" id="A0A1I7S639"/>
<reference evidence="7" key="1">
    <citation type="submission" date="2016-11" db="UniProtKB">
        <authorList>
            <consortium name="WormBaseParasite"/>
        </authorList>
    </citation>
    <scope>IDENTIFICATION</scope>
</reference>
<dbReference type="eggNOG" id="KOG0134">
    <property type="taxonomic scope" value="Eukaryota"/>
</dbReference>